<dbReference type="HAMAP" id="MF_00607">
    <property type="entry name" value="16SrRNA_methyltr_A"/>
    <property type="match status" value="1"/>
</dbReference>
<dbReference type="AlphaFoldDB" id="A0A1M4TC51"/>
<feature type="domain" description="Ribosomal RNA adenine methylase transferase N-terminal" evidence="9">
    <location>
        <begin position="35"/>
        <end position="209"/>
    </location>
</feature>
<evidence type="ECO:0000256" key="1">
    <source>
        <dbReference type="ARBA" id="ARBA00022490"/>
    </source>
</evidence>
<comment type="catalytic activity">
    <reaction evidence="7">
        <text>adenosine(1518)/adenosine(1519) in 16S rRNA + 4 S-adenosyl-L-methionine = N(6)-dimethyladenosine(1518)/N(6)-dimethyladenosine(1519) in 16S rRNA + 4 S-adenosyl-L-homocysteine + 4 H(+)</text>
        <dbReference type="Rhea" id="RHEA:19609"/>
        <dbReference type="Rhea" id="RHEA-COMP:10232"/>
        <dbReference type="Rhea" id="RHEA-COMP:10233"/>
        <dbReference type="ChEBI" id="CHEBI:15378"/>
        <dbReference type="ChEBI" id="CHEBI:57856"/>
        <dbReference type="ChEBI" id="CHEBI:59789"/>
        <dbReference type="ChEBI" id="CHEBI:74411"/>
        <dbReference type="ChEBI" id="CHEBI:74493"/>
        <dbReference type="EC" id="2.1.1.182"/>
    </reaction>
</comment>
<evidence type="ECO:0000256" key="5">
    <source>
        <dbReference type="ARBA" id="ARBA00022691"/>
    </source>
</evidence>
<feature type="binding site" evidence="7 8">
    <location>
        <position position="55"/>
    </location>
    <ligand>
        <name>S-adenosyl-L-methionine</name>
        <dbReference type="ChEBI" id="CHEBI:59789"/>
    </ligand>
</feature>
<dbReference type="InterPro" id="IPR020598">
    <property type="entry name" value="rRNA_Ade_methylase_Trfase_N"/>
</dbReference>
<comment type="subcellular location">
    <subcellularLocation>
        <location evidence="7">Cytoplasm</location>
    </subcellularLocation>
</comment>
<dbReference type="Gene3D" id="3.40.50.150">
    <property type="entry name" value="Vaccinia Virus protein VP39"/>
    <property type="match status" value="1"/>
</dbReference>
<evidence type="ECO:0000313" key="10">
    <source>
        <dbReference type="EMBL" id="SHE41928.1"/>
    </source>
</evidence>
<accession>A0A1M4TC51</accession>
<evidence type="ECO:0000256" key="4">
    <source>
        <dbReference type="ARBA" id="ARBA00022679"/>
    </source>
</evidence>
<gene>
    <name evidence="7" type="primary">rsmA</name>
    <name evidence="7" type="synonym">ksgA</name>
    <name evidence="10" type="ORF">SAMN02746064_00445</name>
</gene>
<feature type="binding site" evidence="7 8">
    <location>
        <position position="76"/>
    </location>
    <ligand>
        <name>S-adenosyl-L-methionine</name>
        <dbReference type="ChEBI" id="CHEBI:59789"/>
    </ligand>
</feature>
<feature type="binding site" evidence="7 8">
    <location>
        <position position="124"/>
    </location>
    <ligand>
        <name>S-adenosyl-L-methionine</name>
        <dbReference type="ChEBI" id="CHEBI:59789"/>
    </ligand>
</feature>
<dbReference type="GO" id="GO:0052908">
    <property type="term" value="F:16S rRNA (adenine(1518)-N(6)/adenine(1519)-N(6))-dimethyltransferase activity"/>
    <property type="evidence" value="ECO:0007669"/>
    <property type="project" value="UniProtKB-EC"/>
</dbReference>
<dbReference type="PROSITE" id="PS01131">
    <property type="entry name" value="RRNA_A_DIMETH"/>
    <property type="match status" value="1"/>
</dbReference>
<feature type="binding site" evidence="7 8">
    <location>
        <position position="30"/>
    </location>
    <ligand>
        <name>S-adenosyl-L-methionine</name>
        <dbReference type="ChEBI" id="CHEBI:59789"/>
    </ligand>
</feature>
<dbReference type="NCBIfam" id="TIGR00755">
    <property type="entry name" value="ksgA"/>
    <property type="match status" value="1"/>
</dbReference>
<dbReference type="CDD" id="cd02440">
    <property type="entry name" value="AdoMet_MTases"/>
    <property type="match status" value="1"/>
</dbReference>
<reference evidence="10 11" key="1">
    <citation type="submission" date="2016-11" db="EMBL/GenBank/DDBJ databases">
        <authorList>
            <person name="Jaros S."/>
            <person name="Januszkiewicz K."/>
            <person name="Wedrychowicz H."/>
        </authorList>
    </citation>
    <scope>NUCLEOTIDE SEQUENCE [LARGE SCALE GENOMIC DNA]</scope>
    <source>
        <strain evidence="10 11">DSM 14828</strain>
    </source>
</reference>
<dbReference type="EMBL" id="FQTU01000002">
    <property type="protein sequence ID" value="SHE41928.1"/>
    <property type="molecule type" value="Genomic_DNA"/>
</dbReference>
<feature type="binding site" evidence="7 8">
    <location>
        <position position="101"/>
    </location>
    <ligand>
        <name>S-adenosyl-L-methionine</name>
        <dbReference type="ChEBI" id="CHEBI:59789"/>
    </ligand>
</feature>
<dbReference type="GO" id="GO:0003723">
    <property type="term" value="F:RNA binding"/>
    <property type="evidence" value="ECO:0007669"/>
    <property type="project" value="UniProtKB-UniRule"/>
</dbReference>
<dbReference type="Pfam" id="PF00398">
    <property type="entry name" value="RrnaAD"/>
    <property type="match status" value="1"/>
</dbReference>
<keyword evidence="2 7" id="KW-0698">rRNA processing</keyword>
<dbReference type="STRING" id="1120975.SAMN02746064_00445"/>
<dbReference type="InterPro" id="IPR020596">
    <property type="entry name" value="rRNA_Ade_Mease_Trfase_CS"/>
</dbReference>
<dbReference type="PROSITE" id="PS51689">
    <property type="entry name" value="SAM_RNA_A_N6_MT"/>
    <property type="match status" value="1"/>
</dbReference>
<dbReference type="PANTHER" id="PTHR11727:SF7">
    <property type="entry name" value="DIMETHYLADENOSINE TRANSFERASE-RELATED"/>
    <property type="match status" value="1"/>
</dbReference>
<keyword evidence="6 7" id="KW-0694">RNA-binding</keyword>
<evidence type="ECO:0000256" key="8">
    <source>
        <dbReference type="PROSITE-ProRule" id="PRU01026"/>
    </source>
</evidence>
<evidence type="ECO:0000259" key="9">
    <source>
        <dbReference type="SMART" id="SM00650"/>
    </source>
</evidence>
<comment type="similarity">
    <text evidence="7">Belongs to the class I-like SAM-binding methyltransferase superfamily. rRNA adenine N(6)-methyltransferase family. RsmA subfamily.</text>
</comment>
<dbReference type="OrthoDB" id="9814755at2"/>
<name>A0A1M4TC51_9FIRM</name>
<proteinExistence type="inferred from homology"/>
<keyword evidence="3 7" id="KW-0489">Methyltransferase</keyword>
<dbReference type="PANTHER" id="PTHR11727">
    <property type="entry name" value="DIMETHYLADENOSINE TRANSFERASE"/>
    <property type="match status" value="1"/>
</dbReference>
<protein>
    <recommendedName>
        <fullName evidence="7">Ribosomal RNA small subunit methyltransferase A</fullName>
        <ecNumber evidence="7">2.1.1.182</ecNumber>
    </recommendedName>
    <alternativeName>
        <fullName evidence="7">16S rRNA (adenine(1518)-N(6)/adenine(1519)-N(6))-dimethyltransferase</fullName>
    </alternativeName>
    <alternativeName>
        <fullName evidence="7">16S rRNA dimethyladenosine transferase</fullName>
    </alternativeName>
    <alternativeName>
        <fullName evidence="7">16S rRNA dimethylase</fullName>
    </alternativeName>
    <alternativeName>
        <fullName evidence="7">S-adenosylmethionine-6-N', N'-adenosyl(rRNA) dimethyltransferase</fullName>
    </alternativeName>
</protein>
<dbReference type="SMART" id="SM00650">
    <property type="entry name" value="rADc"/>
    <property type="match status" value="1"/>
</dbReference>
<keyword evidence="4 7" id="KW-0808">Transferase</keyword>
<dbReference type="InterPro" id="IPR023165">
    <property type="entry name" value="rRNA_Ade_diMease-like_C"/>
</dbReference>
<keyword evidence="11" id="KW-1185">Reference proteome</keyword>
<keyword evidence="1 7" id="KW-0963">Cytoplasm</keyword>
<dbReference type="FunFam" id="3.40.50.150:FF:000023">
    <property type="entry name" value="Ribosomal RNA small subunit methyltransferase A"/>
    <property type="match status" value="1"/>
</dbReference>
<keyword evidence="5 7" id="KW-0949">S-adenosyl-L-methionine</keyword>
<dbReference type="EC" id="2.1.1.182" evidence="7"/>
<evidence type="ECO:0000256" key="7">
    <source>
        <dbReference type="HAMAP-Rule" id="MF_00607"/>
    </source>
</evidence>
<organism evidence="10 11">
    <name type="scientific">Alkalibacter saccharofermentans DSM 14828</name>
    <dbReference type="NCBI Taxonomy" id="1120975"/>
    <lineage>
        <taxon>Bacteria</taxon>
        <taxon>Bacillati</taxon>
        <taxon>Bacillota</taxon>
        <taxon>Clostridia</taxon>
        <taxon>Eubacteriales</taxon>
        <taxon>Eubacteriaceae</taxon>
        <taxon>Alkalibacter</taxon>
    </lineage>
</organism>
<dbReference type="InterPro" id="IPR029063">
    <property type="entry name" value="SAM-dependent_MTases_sf"/>
</dbReference>
<evidence type="ECO:0000256" key="6">
    <source>
        <dbReference type="ARBA" id="ARBA00022884"/>
    </source>
</evidence>
<dbReference type="InterPro" id="IPR001737">
    <property type="entry name" value="KsgA/Erm"/>
</dbReference>
<dbReference type="RefSeq" id="WP_073269447.1">
    <property type="nucleotide sequence ID" value="NZ_FQTU01000002.1"/>
</dbReference>
<evidence type="ECO:0000256" key="2">
    <source>
        <dbReference type="ARBA" id="ARBA00022552"/>
    </source>
</evidence>
<dbReference type="Proteomes" id="UP000184251">
    <property type="component" value="Unassembled WGS sequence"/>
</dbReference>
<feature type="binding site" evidence="7 8">
    <location>
        <position position="28"/>
    </location>
    <ligand>
        <name>S-adenosyl-L-methionine</name>
        <dbReference type="ChEBI" id="CHEBI:59789"/>
    </ligand>
</feature>
<dbReference type="GO" id="GO:0005829">
    <property type="term" value="C:cytosol"/>
    <property type="evidence" value="ECO:0007669"/>
    <property type="project" value="TreeGrafter"/>
</dbReference>
<evidence type="ECO:0000256" key="3">
    <source>
        <dbReference type="ARBA" id="ARBA00022603"/>
    </source>
</evidence>
<dbReference type="InterPro" id="IPR011530">
    <property type="entry name" value="rRNA_adenine_dimethylase"/>
</dbReference>
<dbReference type="Gene3D" id="1.10.8.100">
    <property type="entry name" value="Ribosomal RNA adenine dimethylase-like, domain 2"/>
    <property type="match status" value="1"/>
</dbReference>
<sequence length="284" mass="31854">MHKLTSPRTIEDILKRHGFKMSKKFGQNFLTDENIVLKIVNAAGVTEDDVVLEIGPGIGAMTAKLCERAKHVLAVEIDKMLIPILDETLAEYENCTVINEDILKLDINAEIIKHTEKKIKVVANLPYYITTPIIMGLLEKDIPIESITVMIQKEVAERIAATPGGKEYGALTVACGYYTKPQLSFIVPASVFIPKPKVDSAVIHMEVRDDRLMDKNDKDRFFAVVKAGFANRRKTLLNTLSNNLHYEKPDVKKALLQAGIEESRRAETLSFEDFKRIAEAFGKL</sequence>
<dbReference type="SUPFAM" id="SSF53335">
    <property type="entry name" value="S-adenosyl-L-methionine-dependent methyltransferases"/>
    <property type="match status" value="1"/>
</dbReference>
<comment type="function">
    <text evidence="7">Specifically dimethylates two adjacent adenosines (A1518 and A1519) in the loop of a conserved hairpin near the 3'-end of 16S rRNA in the 30S particle. May play a critical role in biogenesis of 30S subunits.</text>
</comment>
<evidence type="ECO:0000313" key="11">
    <source>
        <dbReference type="Proteomes" id="UP000184251"/>
    </source>
</evidence>